<dbReference type="GO" id="GO:0043565">
    <property type="term" value="F:sequence-specific DNA binding"/>
    <property type="evidence" value="ECO:0007669"/>
    <property type="project" value="InterPro"/>
</dbReference>
<dbReference type="RefSeq" id="WP_149754196.1">
    <property type="nucleotide sequence ID" value="NZ_FOMS01000001.1"/>
</dbReference>
<dbReference type="GO" id="GO:0003700">
    <property type="term" value="F:DNA-binding transcription factor activity"/>
    <property type="evidence" value="ECO:0007669"/>
    <property type="project" value="InterPro"/>
</dbReference>
<feature type="region of interest" description="Disordered" evidence="4">
    <location>
        <begin position="331"/>
        <end position="351"/>
    </location>
</feature>
<protein>
    <submittedName>
        <fullName evidence="6">AraC-type DNA-binding protein</fullName>
    </submittedName>
</protein>
<name>A0A1I1SZ96_9RHOB</name>
<sequence length="351" mass="38283">MPNDQISSNTTISRGTWLPSQLDIPFMSVGRLRERIGAPTRRIVGEGEPGVLVLVELGQRPRHGLRASQTAATFEICPKANVSIRDVRHACIVDDTGGADTVLFWIGSNALSDFSMLSGRPEFTALRCVQGVSDPWLQGLALALLPALERPGKSSPLFLEQLALAVMAHLTQCYGGMTVAPTRKGGLSARQETTAVEFLAAHLQEEFTLQDLADACGLSRSYFSKAFKATFGKTPGRWLAEFRVARACELLRTTMPISQISFACGFADQSHLTRVFSEIMGEPPGGWRRSLREISHDGHEPAGLPSNATERDNTRADPKVIRALRRHRSTALARLPLETPHPKPMPPAVVS</sequence>
<organism evidence="6 7">
    <name type="scientific">Roseivivax sediminis</name>
    <dbReference type="NCBI Taxonomy" id="936889"/>
    <lineage>
        <taxon>Bacteria</taxon>
        <taxon>Pseudomonadati</taxon>
        <taxon>Pseudomonadota</taxon>
        <taxon>Alphaproteobacteria</taxon>
        <taxon>Rhodobacterales</taxon>
        <taxon>Roseobacteraceae</taxon>
        <taxon>Roseivivax</taxon>
    </lineage>
</organism>
<dbReference type="Proteomes" id="UP000325289">
    <property type="component" value="Unassembled WGS sequence"/>
</dbReference>
<dbReference type="InterPro" id="IPR018062">
    <property type="entry name" value="HTH_AraC-typ_CS"/>
</dbReference>
<dbReference type="SUPFAM" id="SSF46689">
    <property type="entry name" value="Homeodomain-like"/>
    <property type="match status" value="2"/>
</dbReference>
<dbReference type="InterPro" id="IPR050204">
    <property type="entry name" value="AraC_XylS_family_regulators"/>
</dbReference>
<dbReference type="AlphaFoldDB" id="A0A1I1SZ96"/>
<dbReference type="InterPro" id="IPR018060">
    <property type="entry name" value="HTH_AraC"/>
</dbReference>
<proteinExistence type="predicted"/>
<gene>
    <name evidence="6" type="ORF">SAMN04515678_101404</name>
</gene>
<dbReference type="Pfam" id="PF12833">
    <property type="entry name" value="HTH_18"/>
    <property type="match status" value="1"/>
</dbReference>
<feature type="compositionally biased region" description="Pro residues" evidence="4">
    <location>
        <begin position="342"/>
        <end position="351"/>
    </location>
</feature>
<keyword evidence="2 6" id="KW-0238">DNA-binding</keyword>
<evidence type="ECO:0000256" key="1">
    <source>
        <dbReference type="ARBA" id="ARBA00023015"/>
    </source>
</evidence>
<dbReference type="Gene3D" id="1.10.10.60">
    <property type="entry name" value="Homeodomain-like"/>
    <property type="match status" value="2"/>
</dbReference>
<dbReference type="InterPro" id="IPR009057">
    <property type="entry name" value="Homeodomain-like_sf"/>
</dbReference>
<feature type="compositionally biased region" description="Basic and acidic residues" evidence="4">
    <location>
        <begin position="309"/>
        <end position="318"/>
    </location>
</feature>
<evidence type="ECO:0000313" key="7">
    <source>
        <dbReference type="Proteomes" id="UP000325289"/>
    </source>
</evidence>
<evidence type="ECO:0000256" key="3">
    <source>
        <dbReference type="ARBA" id="ARBA00023163"/>
    </source>
</evidence>
<dbReference type="PROSITE" id="PS01124">
    <property type="entry name" value="HTH_ARAC_FAMILY_2"/>
    <property type="match status" value="1"/>
</dbReference>
<evidence type="ECO:0000256" key="4">
    <source>
        <dbReference type="SAM" id="MobiDB-lite"/>
    </source>
</evidence>
<feature type="domain" description="HTH araC/xylS-type" evidence="5">
    <location>
        <begin position="193"/>
        <end position="290"/>
    </location>
</feature>
<evidence type="ECO:0000259" key="5">
    <source>
        <dbReference type="PROSITE" id="PS01124"/>
    </source>
</evidence>
<dbReference type="PANTHER" id="PTHR46796:SF14">
    <property type="entry name" value="TRANSCRIPTIONAL REGULATORY PROTEIN"/>
    <property type="match status" value="1"/>
</dbReference>
<evidence type="ECO:0000313" key="6">
    <source>
        <dbReference type="EMBL" id="SFD51692.1"/>
    </source>
</evidence>
<evidence type="ECO:0000256" key="2">
    <source>
        <dbReference type="ARBA" id="ARBA00023125"/>
    </source>
</evidence>
<keyword evidence="7" id="KW-1185">Reference proteome</keyword>
<dbReference type="EMBL" id="FOMS01000001">
    <property type="protein sequence ID" value="SFD51692.1"/>
    <property type="molecule type" value="Genomic_DNA"/>
</dbReference>
<reference evidence="6 7" key="1">
    <citation type="submission" date="2016-10" db="EMBL/GenBank/DDBJ databases">
        <authorList>
            <person name="Varghese N."/>
            <person name="Submissions S."/>
        </authorList>
    </citation>
    <scope>NUCLEOTIDE SEQUENCE [LARGE SCALE GENOMIC DNA]</scope>
    <source>
        <strain evidence="7">YIM D21,KCTC 23444,ACCC 10710</strain>
    </source>
</reference>
<dbReference type="SMART" id="SM00342">
    <property type="entry name" value="HTH_ARAC"/>
    <property type="match status" value="1"/>
</dbReference>
<dbReference type="PANTHER" id="PTHR46796">
    <property type="entry name" value="HTH-TYPE TRANSCRIPTIONAL ACTIVATOR RHAS-RELATED"/>
    <property type="match status" value="1"/>
</dbReference>
<keyword evidence="1" id="KW-0805">Transcription regulation</keyword>
<keyword evidence="3" id="KW-0804">Transcription</keyword>
<dbReference type="OrthoDB" id="9814125at2"/>
<dbReference type="PROSITE" id="PS00041">
    <property type="entry name" value="HTH_ARAC_FAMILY_1"/>
    <property type="match status" value="1"/>
</dbReference>
<accession>A0A1I1SZ96</accession>
<feature type="region of interest" description="Disordered" evidence="4">
    <location>
        <begin position="296"/>
        <end position="318"/>
    </location>
</feature>